<feature type="transmembrane region" description="Helical" evidence="1">
    <location>
        <begin position="95"/>
        <end position="114"/>
    </location>
</feature>
<evidence type="ECO:0000256" key="1">
    <source>
        <dbReference type="SAM" id="Phobius"/>
    </source>
</evidence>
<feature type="transmembrane region" description="Helical" evidence="1">
    <location>
        <begin position="162"/>
        <end position="178"/>
    </location>
</feature>
<protein>
    <submittedName>
        <fullName evidence="2">Uncharacterized protein</fullName>
    </submittedName>
</protein>
<dbReference type="PATRIC" id="fig|545697.3.peg.2993"/>
<feature type="transmembrane region" description="Helical" evidence="1">
    <location>
        <begin position="23"/>
        <end position="45"/>
    </location>
</feature>
<keyword evidence="1" id="KW-1133">Transmembrane helix</keyword>
<dbReference type="EMBL" id="AMEZ01000112">
    <property type="protein sequence ID" value="EKY23092.1"/>
    <property type="molecule type" value="Genomic_DNA"/>
</dbReference>
<keyword evidence="3" id="KW-1185">Reference proteome</keyword>
<feature type="transmembrane region" description="Helical" evidence="1">
    <location>
        <begin position="65"/>
        <end position="83"/>
    </location>
</feature>
<dbReference type="RefSeq" id="WP_005215549.1">
    <property type="nucleotide sequence ID" value="NZ_KB291699.1"/>
</dbReference>
<evidence type="ECO:0000313" key="2">
    <source>
        <dbReference type="EMBL" id="EKY23092.1"/>
    </source>
</evidence>
<organism evidence="2 3">
    <name type="scientific">Clostridium celatum DSM 1785</name>
    <dbReference type="NCBI Taxonomy" id="545697"/>
    <lineage>
        <taxon>Bacteria</taxon>
        <taxon>Bacillati</taxon>
        <taxon>Bacillota</taxon>
        <taxon>Clostridia</taxon>
        <taxon>Eubacteriales</taxon>
        <taxon>Clostridiaceae</taxon>
        <taxon>Clostridium</taxon>
    </lineage>
</organism>
<dbReference type="HOGENOM" id="CLU_1259609_0_0_9"/>
<evidence type="ECO:0000313" key="3">
    <source>
        <dbReference type="Proteomes" id="UP000010420"/>
    </source>
</evidence>
<keyword evidence="1" id="KW-0812">Transmembrane</keyword>
<comment type="caution">
    <text evidence="2">The sequence shown here is derived from an EMBL/GenBank/DDBJ whole genome shotgun (WGS) entry which is preliminary data.</text>
</comment>
<dbReference type="Proteomes" id="UP000010420">
    <property type="component" value="Unassembled WGS sequence"/>
</dbReference>
<gene>
    <name evidence="2" type="ORF">HMPREF0216_03052</name>
</gene>
<dbReference type="AlphaFoldDB" id="L1Q648"/>
<proteinExistence type="predicted"/>
<feature type="transmembrane region" description="Helical" evidence="1">
    <location>
        <begin position="190"/>
        <end position="213"/>
    </location>
</feature>
<dbReference type="eggNOG" id="ENOG5032M50">
    <property type="taxonomic scope" value="Bacteria"/>
</dbReference>
<name>L1Q648_9CLOT</name>
<accession>L1Q648</accession>
<sequence>MKNNKEFMEIYTAKKEPKEMRSLIYALIIISNVFNFLVFLFYQFILGKDISLTTNQQGVLDMLKNYFIIMIPYNLISLILYIFPKKLEFLMELYISITFVGSSILYFCISMLIFITELNISEAIIVIILSITIYIFLVLAIIRNIKNKMRNGLKKVNIDKRLVSVFTSFCIALGIIASKKTDPYFLTPAIVFLMLSYLLTPTIPGFHKFYLIVKEKRKL</sequence>
<reference evidence="2 3" key="1">
    <citation type="submission" date="2012-05" db="EMBL/GenBank/DDBJ databases">
        <authorList>
            <person name="Weinstock G."/>
            <person name="Sodergren E."/>
            <person name="Lobos E.A."/>
            <person name="Fulton L."/>
            <person name="Fulton R."/>
            <person name="Courtney L."/>
            <person name="Fronick C."/>
            <person name="O'Laughlin M."/>
            <person name="Godfrey J."/>
            <person name="Wilson R.M."/>
            <person name="Miner T."/>
            <person name="Farmer C."/>
            <person name="Delehaunty K."/>
            <person name="Cordes M."/>
            <person name="Minx P."/>
            <person name="Tomlinson C."/>
            <person name="Chen J."/>
            <person name="Wollam A."/>
            <person name="Pepin K.H."/>
            <person name="Bhonagiri V."/>
            <person name="Zhang X."/>
            <person name="Suruliraj S."/>
            <person name="Warren W."/>
            <person name="Mitreva M."/>
            <person name="Mardis E.R."/>
            <person name="Wilson R.K."/>
        </authorList>
    </citation>
    <scope>NUCLEOTIDE SEQUENCE [LARGE SCALE GENOMIC DNA]</scope>
    <source>
        <strain evidence="2 3">DSM 1785</strain>
    </source>
</reference>
<feature type="transmembrane region" description="Helical" evidence="1">
    <location>
        <begin position="120"/>
        <end position="142"/>
    </location>
</feature>
<keyword evidence="1" id="KW-0472">Membrane</keyword>